<proteinExistence type="predicted"/>
<dbReference type="AlphaFoldDB" id="A0AA48RDF7"/>
<gene>
    <name evidence="1" type="ORF">AMST5_02276</name>
</gene>
<dbReference type="EMBL" id="OY288114">
    <property type="protein sequence ID" value="CAJ0870937.1"/>
    <property type="molecule type" value="Genomic_DNA"/>
</dbReference>
<name>A0AA48RDF7_9ZZZZ</name>
<evidence type="ECO:0000313" key="1">
    <source>
        <dbReference type="EMBL" id="CAJ0870937.1"/>
    </source>
</evidence>
<sequence>MRHLKLAVAAFGLVIVAMTGEALAGKVVHKRSPAVVVQNSDPDFLAMIGSVMPFSNDEAEKFRHGPVKQDTNKYLNATPQPVRAQRTRVSLEGGGETTPYGFPGARYPDDAVGFYKDNFVTYSNSPLNGYYGWYGQISP</sequence>
<reference evidence="1" key="1">
    <citation type="submission" date="2023-07" db="EMBL/GenBank/DDBJ databases">
        <authorList>
            <person name="Pelsma A.J. K."/>
        </authorList>
    </citation>
    <scope>NUCLEOTIDE SEQUENCE</scope>
</reference>
<protein>
    <submittedName>
        <fullName evidence="1">Uncharacterized protein</fullName>
    </submittedName>
</protein>
<organism evidence="1">
    <name type="scientific">freshwater sediment metagenome</name>
    <dbReference type="NCBI Taxonomy" id="556182"/>
    <lineage>
        <taxon>unclassified sequences</taxon>
        <taxon>metagenomes</taxon>
        <taxon>ecological metagenomes</taxon>
    </lineage>
</organism>
<accession>A0AA48RDF7</accession>